<evidence type="ECO:0000313" key="5">
    <source>
        <dbReference type="EMBL" id="PRX12946.1"/>
    </source>
</evidence>
<evidence type="ECO:0000256" key="3">
    <source>
        <dbReference type="ARBA" id="ARBA00023163"/>
    </source>
</evidence>
<keyword evidence="2" id="KW-0238">DNA-binding</keyword>
<accession>A0A2T0JXP9</accession>
<dbReference type="Gene3D" id="1.10.10.10">
    <property type="entry name" value="Winged helix-like DNA-binding domain superfamily/Winged helix DNA-binding domain"/>
    <property type="match status" value="1"/>
</dbReference>
<proteinExistence type="predicted"/>
<keyword evidence="6" id="KW-1185">Reference proteome</keyword>
<gene>
    <name evidence="5" type="ORF">CLV67_12671</name>
</gene>
<evidence type="ECO:0000259" key="4">
    <source>
        <dbReference type="SMART" id="SM00418"/>
    </source>
</evidence>
<dbReference type="InterPro" id="IPR036390">
    <property type="entry name" value="WH_DNA-bd_sf"/>
</dbReference>
<dbReference type="SMART" id="SM00418">
    <property type="entry name" value="HTH_ARSR"/>
    <property type="match status" value="1"/>
</dbReference>
<dbReference type="RefSeq" id="WP_106329224.1">
    <property type="nucleotide sequence ID" value="NZ_BOMO01000150.1"/>
</dbReference>
<dbReference type="InterPro" id="IPR036388">
    <property type="entry name" value="WH-like_DNA-bd_sf"/>
</dbReference>
<dbReference type="InterPro" id="IPR011991">
    <property type="entry name" value="ArsR-like_HTH"/>
</dbReference>
<dbReference type="SUPFAM" id="SSF46785">
    <property type="entry name" value="Winged helix' DNA-binding domain"/>
    <property type="match status" value="1"/>
</dbReference>
<dbReference type="CDD" id="cd00090">
    <property type="entry name" value="HTH_ARSR"/>
    <property type="match status" value="1"/>
</dbReference>
<dbReference type="AlphaFoldDB" id="A0A2T0JXP9"/>
<reference evidence="5 6" key="1">
    <citation type="submission" date="2018-03" db="EMBL/GenBank/DDBJ databases">
        <title>Genomic Encyclopedia of Archaeal and Bacterial Type Strains, Phase II (KMG-II): from individual species to whole genera.</title>
        <authorList>
            <person name="Goeker M."/>
        </authorList>
    </citation>
    <scope>NUCLEOTIDE SEQUENCE [LARGE SCALE GENOMIC DNA]</scope>
    <source>
        <strain evidence="5 6">DSM 43146</strain>
    </source>
</reference>
<evidence type="ECO:0000256" key="2">
    <source>
        <dbReference type="ARBA" id="ARBA00023125"/>
    </source>
</evidence>
<dbReference type="GO" id="GO:0003677">
    <property type="term" value="F:DNA binding"/>
    <property type="evidence" value="ECO:0007669"/>
    <property type="project" value="UniProtKB-KW"/>
</dbReference>
<comment type="caution">
    <text evidence="5">The sequence shown here is derived from an EMBL/GenBank/DDBJ whole genome shotgun (WGS) entry which is preliminary data.</text>
</comment>
<dbReference type="Pfam" id="PF12840">
    <property type="entry name" value="HTH_20"/>
    <property type="match status" value="1"/>
</dbReference>
<keyword evidence="1" id="KW-0805">Transcription regulation</keyword>
<keyword evidence="3" id="KW-0804">Transcription</keyword>
<dbReference type="Proteomes" id="UP000239415">
    <property type="component" value="Unassembled WGS sequence"/>
</dbReference>
<protein>
    <submittedName>
        <fullName evidence="5">Helix-turn-helix protein</fullName>
    </submittedName>
</protein>
<dbReference type="PANTHER" id="PTHR33154">
    <property type="entry name" value="TRANSCRIPTIONAL REGULATOR, ARSR FAMILY"/>
    <property type="match status" value="1"/>
</dbReference>
<dbReference type="EMBL" id="PVMZ01000026">
    <property type="protein sequence ID" value="PRX12946.1"/>
    <property type="molecule type" value="Genomic_DNA"/>
</dbReference>
<evidence type="ECO:0000256" key="1">
    <source>
        <dbReference type="ARBA" id="ARBA00023015"/>
    </source>
</evidence>
<dbReference type="InterPro" id="IPR001845">
    <property type="entry name" value="HTH_ArsR_DNA-bd_dom"/>
</dbReference>
<feature type="domain" description="HTH arsR-type" evidence="4">
    <location>
        <begin position="17"/>
        <end position="108"/>
    </location>
</feature>
<dbReference type="InterPro" id="IPR051081">
    <property type="entry name" value="HTH_MetalResp_TranReg"/>
</dbReference>
<sequence length="193" mass="21459">MAEQVDGAANARITDARTLRALAHPARIEIVDHLSTTGASVTATECAELVGLSPSATSYHLRELAKYGLVEQAPSRGDGRERLWRAVNSSLSIEGDVDAPESLAAERALVDVYMDRDITRVRDFMERQVDEPREWREASALMGQQLLVTAAELAELNEKVRALTEPYRLRERQADAPAGARQVTLQYRVFPMR</sequence>
<dbReference type="GO" id="GO:0003700">
    <property type="term" value="F:DNA-binding transcription factor activity"/>
    <property type="evidence" value="ECO:0007669"/>
    <property type="project" value="InterPro"/>
</dbReference>
<dbReference type="OrthoDB" id="7945987at2"/>
<name>A0A2T0JXP9_9ACTN</name>
<organism evidence="5 6">
    <name type="scientific">Actinoplanes italicus</name>
    <dbReference type="NCBI Taxonomy" id="113567"/>
    <lineage>
        <taxon>Bacteria</taxon>
        <taxon>Bacillati</taxon>
        <taxon>Actinomycetota</taxon>
        <taxon>Actinomycetes</taxon>
        <taxon>Micromonosporales</taxon>
        <taxon>Micromonosporaceae</taxon>
        <taxon>Actinoplanes</taxon>
    </lineage>
</organism>
<dbReference type="PANTHER" id="PTHR33154:SF15">
    <property type="entry name" value="REGULATORY PROTEIN ARSR"/>
    <property type="match status" value="1"/>
</dbReference>
<evidence type="ECO:0000313" key="6">
    <source>
        <dbReference type="Proteomes" id="UP000239415"/>
    </source>
</evidence>